<evidence type="ECO:0000256" key="4">
    <source>
        <dbReference type="ARBA" id="ARBA00022737"/>
    </source>
</evidence>
<evidence type="ECO:0000256" key="7">
    <source>
        <dbReference type="ARBA" id="ARBA00022989"/>
    </source>
</evidence>
<keyword evidence="4" id="KW-0677">Repeat</keyword>
<evidence type="ECO:0000256" key="1">
    <source>
        <dbReference type="ARBA" id="ARBA00004572"/>
    </source>
</evidence>
<gene>
    <name evidence="13" type="ORF">HG535_0A02650</name>
</gene>
<dbReference type="InterPro" id="IPR011990">
    <property type="entry name" value="TPR-like_helical_dom_sf"/>
</dbReference>
<dbReference type="GO" id="GO:0030150">
    <property type="term" value="P:protein import into mitochondrial matrix"/>
    <property type="evidence" value="ECO:0007669"/>
    <property type="project" value="TreeGrafter"/>
</dbReference>
<keyword evidence="14" id="KW-1185">Reference proteome</keyword>
<dbReference type="Gene3D" id="1.25.40.10">
    <property type="entry name" value="Tetratricopeptide repeat domain"/>
    <property type="match status" value="2"/>
</dbReference>
<evidence type="ECO:0000256" key="3">
    <source>
        <dbReference type="ARBA" id="ARBA00022692"/>
    </source>
</evidence>
<reference evidence="13 14" key="1">
    <citation type="submission" date="2020-07" db="EMBL/GenBank/DDBJ databases">
        <title>The yeast mating-type switching endonuclease HO is a domesticated member of an unorthodox homing genetic element family.</title>
        <authorList>
            <person name="Coughlan A.Y."/>
            <person name="Lombardi L."/>
            <person name="Braun-Galleani S."/>
            <person name="Martos A.R."/>
            <person name="Galeote V."/>
            <person name="Bigey F."/>
            <person name="Dequin S."/>
            <person name="Byrne K.P."/>
            <person name="Wolfe K.H."/>
        </authorList>
    </citation>
    <scope>NUCLEOTIDE SEQUENCE [LARGE SCALE GENOMIC DNA]</scope>
    <source>
        <strain evidence="13 14">NRRL Y-6702</strain>
    </source>
</reference>
<dbReference type="PROSITE" id="PS50005">
    <property type="entry name" value="TPR"/>
    <property type="match status" value="4"/>
</dbReference>
<dbReference type="Pfam" id="PF13431">
    <property type="entry name" value="TPR_17"/>
    <property type="match status" value="1"/>
</dbReference>
<dbReference type="SMART" id="SM00028">
    <property type="entry name" value="TPR"/>
    <property type="match status" value="7"/>
</dbReference>
<comment type="subcellular location">
    <subcellularLocation>
        <location evidence="1">Mitochondrion outer membrane</location>
        <topology evidence="1">Single-pass membrane protein</topology>
    </subcellularLocation>
</comment>
<evidence type="ECO:0000256" key="2">
    <source>
        <dbReference type="ARBA" id="ARBA00022553"/>
    </source>
</evidence>
<dbReference type="GeneID" id="59233963"/>
<keyword evidence="5" id="KW-1000">Mitochondrion outer membrane</keyword>
<dbReference type="GO" id="GO:0005741">
    <property type="term" value="C:mitochondrial outer membrane"/>
    <property type="evidence" value="ECO:0007669"/>
    <property type="project" value="UniProtKB-SubCell"/>
</dbReference>
<evidence type="ECO:0000256" key="12">
    <source>
        <dbReference type="SAM" id="MobiDB-lite"/>
    </source>
</evidence>
<keyword evidence="7" id="KW-1133">Transmembrane helix</keyword>
<feature type="repeat" description="TPR" evidence="11">
    <location>
        <begin position="522"/>
        <end position="555"/>
    </location>
</feature>
<evidence type="ECO:0000256" key="6">
    <source>
        <dbReference type="ARBA" id="ARBA00022803"/>
    </source>
</evidence>
<dbReference type="KEGG" id="zmk:HG535_0A02650"/>
<feature type="repeat" description="TPR" evidence="11">
    <location>
        <begin position="343"/>
        <end position="376"/>
    </location>
</feature>
<dbReference type="EMBL" id="CP058604">
    <property type="protein sequence ID" value="QLG70327.1"/>
    <property type="molecule type" value="Genomic_DNA"/>
</dbReference>
<dbReference type="GO" id="GO:0008320">
    <property type="term" value="F:protein transmembrane transporter activity"/>
    <property type="evidence" value="ECO:0007669"/>
    <property type="project" value="TreeGrafter"/>
</dbReference>
<accession>A0A7H9AW23</accession>
<feature type="compositionally biased region" description="Basic residues" evidence="12">
    <location>
        <begin position="53"/>
        <end position="64"/>
    </location>
</feature>
<dbReference type="FunFam" id="1.25.40.10:FF:000374">
    <property type="entry name" value="Mitochondrial proteins import receptor"/>
    <property type="match status" value="1"/>
</dbReference>
<organism evidence="13 14">
    <name type="scientific">Zygotorulaspora mrakii</name>
    <name type="common">Zygosaccharomyces mrakii</name>
    <dbReference type="NCBI Taxonomy" id="42260"/>
    <lineage>
        <taxon>Eukaryota</taxon>
        <taxon>Fungi</taxon>
        <taxon>Dikarya</taxon>
        <taxon>Ascomycota</taxon>
        <taxon>Saccharomycotina</taxon>
        <taxon>Saccharomycetes</taxon>
        <taxon>Saccharomycetales</taxon>
        <taxon>Saccharomycetaceae</taxon>
        <taxon>Zygotorulaspora</taxon>
    </lineage>
</organism>
<evidence type="ECO:0000256" key="10">
    <source>
        <dbReference type="ARBA" id="ARBA00038030"/>
    </source>
</evidence>
<keyword evidence="2" id="KW-0597">Phosphoprotein</keyword>
<keyword evidence="8" id="KW-0496">Mitochondrion</keyword>
<dbReference type="Proteomes" id="UP000509704">
    <property type="component" value="Chromosome 1"/>
</dbReference>
<feature type="region of interest" description="Disordered" evidence="12">
    <location>
        <begin position="41"/>
        <end position="81"/>
    </location>
</feature>
<dbReference type="FunFam" id="1.25.40.10:FF:000357">
    <property type="entry name" value="Mitochondrial proteins import receptor"/>
    <property type="match status" value="1"/>
</dbReference>
<keyword evidence="9" id="KW-0472">Membrane</keyword>
<dbReference type="PANTHER" id="PTHR46208:SF1">
    <property type="entry name" value="MITOCHONDRIAL IMPORT RECEPTOR SUBUNIT TOM70"/>
    <property type="match status" value="1"/>
</dbReference>
<dbReference type="GO" id="GO:0006626">
    <property type="term" value="P:protein targeting to mitochondrion"/>
    <property type="evidence" value="ECO:0007669"/>
    <property type="project" value="UniProtKB-ARBA"/>
</dbReference>
<dbReference type="InterPro" id="IPR019734">
    <property type="entry name" value="TPR_rpt"/>
</dbReference>
<evidence type="ECO:0000256" key="9">
    <source>
        <dbReference type="ARBA" id="ARBA00023136"/>
    </source>
</evidence>
<evidence type="ECO:0000313" key="14">
    <source>
        <dbReference type="Proteomes" id="UP000509704"/>
    </source>
</evidence>
<dbReference type="Pfam" id="PF14559">
    <property type="entry name" value="TPR_19"/>
    <property type="match status" value="1"/>
</dbReference>
<feature type="repeat" description="TPR" evidence="11">
    <location>
        <begin position="377"/>
        <end position="410"/>
    </location>
</feature>
<evidence type="ECO:0000256" key="5">
    <source>
        <dbReference type="ARBA" id="ARBA00022787"/>
    </source>
</evidence>
<comment type="similarity">
    <text evidence="10">Belongs to the Tom70 family.</text>
</comment>
<keyword evidence="3" id="KW-0812">Transmembrane</keyword>
<dbReference type="RefSeq" id="XP_037142055.1">
    <property type="nucleotide sequence ID" value="XM_037286160.1"/>
</dbReference>
<feature type="repeat" description="TPR" evidence="11">
    <location>
        <begin position="130"/>
        <end position="163"/>
    </location>
</feature>
<dbReference type="OrthoDB" id="2942533at2759"/>
<evidence type="ECO:0008006" key="15">
    <source>
        <dbReference type="Google" id="ProtNLM"/>
    </source>
</evidence>
<keyword evidence="6 11" id="KW-0802">TPR repeat</keyword>
<evidence type="ECO:0000256" key="11">
    <source>
        <dbReference type="PROSITE-ProRule" id="PRU00339"/>
    </source>
</evidence>
<evidence type="ECO:0000256" key="8">
    <source>
        <dbReference type="ARBA" id="ARBA00023128"/>
    </source>
</evidence>
<dbReference type="Pfam" id="PF13181">
    <property type="entry name" value="TPR_8"/>
    <property type="match status" value="2"/>
</dbReference>
<dbReference type="PANTHER" id="PTHR46208">
    <property type="entry name" value="MITOCHONDRIAL IMPORT RECEPTOR SUBUNIT TOM70"/>
    <property type="match status" value="1"/>
</dbReference>
<dbReference type="GO" id="GO:0030943">
    <property type="term" value="F:mitochondrion targeting sequence binding"/>
    <property type="evidence" value="ECO:0007669"/>
    <property type="project" value="TreeGrafter"/>
</dbReference>
<evidence type="ECO:0000313" key="13">
    <source>
        <dbReference type="EMBL" id="QLG70327.1"/>
    </source>
</evidence>
<sequence>MSSESSLGSFVSRNKTAIIATVAAGTAAVGAFYYYRQLQETSGEGEEADNKSVSKKKKNKKKKNGSASKPKYPVKENGEPDLDHIEEATDNEKESYAVALKDKGNEYFKTKDFGNALKYYNHALAFKKDPVFYSNISACYVSLGQLDKVVENSTKALELKPDYGKALLRRASANESLENYADAMFDLSVLSLNGDFNGASIEPMLERNLNKQAMVVLKEKLGKNEVQQLPSDTSLASFFSIFPSETSLENFDENSEADKLLLNGLENIYRRSSEGYKVADESFEKAASLYKAKLNDSSKSADEALKQNAATAFEYNGIFKFLKNDPLGAHAEIEKAIELHPRVNSYIYMALIMADKGQADEYYQFFDKAIELDPKYAPIYYHKGQLYFITAQYEKSGKDFDKAKECDENNIFPYIQLACLAYRENKFEDCETLFSEARRKFPTAPEVPNFYAEILSDKGDLEAATKQFEIAKRLEEALEGIHVGVSPLVGKATLLARQPTVENFIEATKLLEEACEKDPRSEQAKVGLAQLKLQQEEMDEAIELFEQAAQLARTVDEKLQAITFAEAAKVQKRVRADPVACAKIEETLAAYRAQGLI</sequence>
<dbReference type="AlphaFoldDB" id="A0A7H9AW23"/>
<dbReference type="SUPFAM" id="SSF48452">
    <property type="entry name" value="TPR-like"/>
    <property type="match status" value="2"/>
</dbReference>
<proteinExistence type="inferred from homology"/>
<name>A0A7H9AW23_ZYGMR</name>
<protein>
    <recommendedName>
        <fullName evidence="15">TOM70</fullName>
    </recommendedName>
</protein>
<dbReference type="GO" id="GO:0045039">
    <property type="term" value="P:protein insertion into mitochondrial inner membrane"/>
    <property type="evidence" value="ECO:0007669"/>
    <property type="project" value="TreeGrafter"/>
</dbReference>